<dbReference type="AlphaFoldDB" id="A0AAD9M8W4"/>
<gene>
    <name evidence="1" type="ORF">LX32DRAFT_649460</name>
</gene>
<comment type="caution">
    <text evidence="1">The sequence shown here is derived from an EMBL/GenBank/DDBJ whole genome shotgun (WGS) entry which is preliminary data.</text>
</comment>
<keyword evidence="2" id="KW-1185">Reference proteome</keyword>
<reference evidence="1" key="1">
    <citation type="submission" date="2021-06" db="EMBL/GenBank/DDBJ databases">
        <title>Comparative genomics, transcriptomics and evolutionary studies reveal genomic signatures of adaptation to plant cell wall in hemibiotrophic fungi.</title>
        <authorList>
            <consortium name="DOE Joint Genome Institute"/>
            <person name="Baroncelli R."/>
            <person name="Diaz J.F."/>
            <person name="Benocci T."/>
            <person name="Peng M."/>
            <person name="Battaglia E."/>
            <person name="Haridas S."/>
            <person name="Andreopoulos W."/>
            <person name="Labutti K."/>
            <person name="Pangilinan J."/>
            <person name="Floch G.L."/>
            <person name="Makela M.R."/>
            <person name="Henrissat B."/>
            <person name="Grigoriev I.V."/>
            <person name="Crouch J.A."/>
            <person name="De Vries R.P."/>
            <person name="Sukno S.A."/>
            <person name="Thon M.R."/>
        </authorList>
    </citation>
    <scope>NUCLEOTIDE SEQUENCE</scope>
    <source>
        <strain evidence="1">MAFF235873</strain>
    </source>
</reference>
<protein>
    <submittedName>
        <fullName evidence="1">Uncharacterized protein</fullName>
    </submittedName>
</protein>
<dbReference type="EMBL" id="MU842824">
    <property type="protein sequence ID" value="KAK2033163.1"/>
    <property type="molecule type" value="Genomic_DNA"/>
</dbReference>
<organism evidence="1 2">
    <name type="scientific">Colletotrichum zoysiae</name>
    <dbReference type="NCBI Taxonomy" id="1216348"/>
    <lineage>
        <taxon>Eukaryota</taxon>
        <taxon>Fungi</taxon>
        <taxon>Dikarya</taxon>
        <taxon>Ascomycota</taxon>
        <taxon>Pezizomycotina</taxon>
        <taxon>Sordariomycetes</taxon>
        <taxon>Hypocreomycetidae</taxon>
        <taxon>Glomerellales</taxon>
        <taxon>Glomerellaceae</taxon>
        <taxon>Colletotrichum</taxon>
        <taxon>Colletotrichum graminicola species complex</taxon>
    </lineage>
</organism>
<sequence length="358" mass="40495">MRGGQPLYTIVQFRETPTSSRAANKDKSARNISKRFSRMESNFGAVTDLSIVKQSMDTLGKHPEDLKKMMKDNNHLLLIVGYFIPSANHSSDYKEIPEADFNAEARLAYLIAKLKTTKANDPSTAREISAELVKLAKRYRGLIRNPNLVRLLRREEDFDRKHAALALQEAKDLWPGLFEVKRMDKFDVEHMHSVAVALEGRLRDRLIVDYSILKPFLAMTIVLDYTGEMQHLIEAYDIASQIFWSTTPTKNKKSKQAEETEMEVTVALTMVKRDIKAMNQLIGSSSTSVKQHAARCFGMRTMPLPMSLNDAIKGLANTHEVGAAKVYVQAIYTGIVNKFHDMLAGPLQRHVDGMLKRV</sequence>
<evidence type="ECO:0000313" key="1">
    <source>
        <dbReference type="EMBL" id="KAK2033163.1"/>
    </source>
</evidence>
<accession>A0AAD9M8W4</accession>
<proteinExistence type="predicted"/>
<name>A0AAD9M8W4_9PEZI</name>
<evidence type="ECO:0000313" key="2">
    <source>
        <dbReference type="Proteomes" id="UP001232148"/>
    </source>
</evidence>
<dbReference type="Proteomes" id="UP001232148">
    <property type="component" value="Unassembled WGS sequence"/>
</dbReference>